<comment type="caution">
    <text evidence="1">The sequence shown here is derived from an EMBL/GenBank/DDBJ whole genome shotgun (WGS) entry which is preliminary data.</text>
</comment>
<accession>A0ACC2IB03</accession>
<organism evidence="1 2">
    <name type="scientific">Boeremia exigua</name>
    <dbReference type="NCBI Taxonomy" id="749465"/>
    <lineage>
        <taxon>Eukaryota</taxon>
        <taxon>Fungi</taxon>
        <taxon>Dikarya</taxon>
        <taxon>Ascomycota</taxon>
        <taxon>Pezizomycotina</taxon>
        <taxon>Dothideomycetes</taxon>
        <taxon>Pleosporomycetidae</taxon>
        <taxon>Pleosporales</taxon>
        <taxon>Pleosporineae</taxon>
        <taxon>Didymellaceae</taxon>
        <taxon>Boeremia</taxon>
    </lineage>
</organism>
<evidence type="ECO:0000313" key="2">
    <source>
        <dbReference type="Proteomes" id="UP001153331"/>
    </source>
</evidence>
<gene>
    <name evidence="1" type="ORF">OPT61_g5274</name>
</gene>
<name>A0ACC2IB03_9PLEO</name>
<dbReference type="Proteomes" id="UP001153331">
    <property type="component" value="Unassembled WGS sequence"/>
</dbReference>
<sequence length="670" mass="74564">MATNDIPGSLDEDIYLGFWINRSFDIVQGATLTLDRRRGGLLIAFLALFVGTSGRSLWKIVRCILHFAYSSDGRLEGVHLQRQAILRNSPLALDAAFELALVFNAWRRRGTRLIQKLLLPTLLALALAVSFILAGIYSSRVSSSSANEVLLSGRDCNVDFPKGEFMTFDQQSAFFLNRKAAENLAYASQCYQSEDAARPDSCRVTTIPALPYSLDGNASCPFEAHMCKQTHGNILIDTGVLDSYTHFGLNAGPHVTVQTKEHCAPLVTTGFSNSSIDPDRNNVEFTRYYYGAGFRNYTFEVANNATSLTSDGTGDYRVHPQYQTTLELPFIPELQVAGARPVLYFMVPSGVKYLNRTDDPWFSATTKVSETSTYYIPDEPATVVGCVTERKFCNPKLPAEEGCLDLYSSREDAFVRIFPDPKDRLFLRPLSIVLQQYGADGMFGLFQAKSVPSLLARETLYLNNPMDNYTAIQMKPLPSDQWQKEIEYVNQATLSTIQHSLLDYARGMWLGGMNLCDGEPCRRTCHSQKARSSKHYSFSVLGAGLILAIGGFFMFAAALLEPILAALFRLSWLRRNRRMRYAYAEWQAGSTLQIQRLAHESTGAGSWSNTTGTVPVTRAEEKLATLDTSDPSHPRLARPSVELAKVDYIEESVQGKTPPRYSKLPGGEQI</sequence>
<evidence type="ECO:0000313" key="1">
    <source>
        <dbReference type="EMBL" id="KAJ8112330.1"/>
    </source>
</evidence>
<protein>
    <submittedName>
        <fullName evidence="1">Uncharacterized protein</fullName>
    </submittedName>
</protein>
<dbReference type="EMBL" id="JAPHNI010000333">
    <property type="protein sequence ID" value="KAJ8112330.1"/>
    <property type="molecule type" value="Genomic_DNA"/>
</dbReference>
<proteinExistence type="predicted"/>
<reference evidence="1" key="1">
    <citation type="submission" date="2022-11" db="EMBL/GenBank/DDBJ databases">
        <title>Genome Sequence of Boeremia exigua.</title>
        <authorList>
            <person name="Buettner E."/>
        </authorList>
    </citation>
    <scope>NUCLEOTIDE SEQUENCE</scope>
    <source>
        <strain evidence="1">CU02</strain>
    </source>
</reference>
<keyword evidence="2" id="KW-1185">Reference proteome</keyword>